<reference evidence="2" key="2">
    <citation type="submission" date="2019-06" db="EMBL/GenBank/DDBJ databases">
        <title>Genomics analysis of Aphanomyces spp. identifies a new class of oomycete effector associated with host adaptation.</title>
        <authorList>
            <person name="Gaulin E."/>
        </authorList>
    </citation>
    <scope>NUCLEOTIDE SEQUENCE</scope>
    <source>
        <strain evidence="2">CBS 578.67</strain>
    </source>
</reference>
<keyword evidence="4" id="KW-1185">Reference proteome</keyword>
<feature type="region of interest" description="Disordered" evidence="1">
    <location>
        <begin position="1"/>
        <end position="22"/>
    </location>
</feature>
<dbReference type="OrthoDB" id="60711at2759"/>
<sequence>MMAPSADLSPPPSRFCSTPLRSSQQRELRRLGRSLLQQAILECETSLHEMDVHWKYTRTYHGLKLYKAKSALAPADFMATGVVPASVSEIMQCLYADKTQDARMNSALLMPKDHLDCEVLHAMDTQDAAHPYRFNGLKWAATQWHSGALRKTRDLCYFESTGMTQSKDDTLDGASYGYCFIESVDCAQCPPLDAFSIVRAKLSIRHIFRELPTGGTVVMTHATVDPAGGSMSSWMHNIQMPPHLVAIAHAADVAESIRLSTLLAQQPVAAQHVVAGREWGRLSFLLQRRPPTCALCGHPSKQLLHRRRVVEFQGHGTKTCRKLFCSMCVAATPLPPPTLSMDADDCQPSRTSESATDELSRSSLRLSGYASDASSEDEADGDNDEHFTLEMDDEVDELVYTELDFHNEAINDMASATNSCRGGDLRSSLCGQSDVSCCESEMMCCLLHNSSTISAELARLTTQMDHVWGLVRRNKTQADFLKSHGRIEYLST</sequence>
<gene>
    <name evidence="3" type="primary">Aste57867_20615</name>
    <name evidence="2" type="ORF">As57867_020547</name>
    <name evidence="3" type="ORF">ASTE57867_20615</name>
</gene>
<protein>
    <submittedName>
        <fullName evidence="3">Aste57867_20615 protein</fullName>
    </submittedName>
</protein>
<evidence type="ECO:0000313" key="3">
    <source>
        <dbReference type="EMBL" id="VFT97295.1"/>
    </source>
</evidence>
<feature type="compositionally biased region" description="Acidic residues" evidence="1">
    <location>
        <begin position="374"/>
        <end position="383"/>
    </location>
</feature>
<organism evidence="3 4">
    <name type="scientific">Aphanomyces stellatus</name>
    <dbReference type="NCBI Taxonomy" id="120398"/>
    <lineage>
        <taxon>Eukaryota</taxon>
        <taxon>Sar</taxon>
        <taxon>Stramenopiles</taxon>
        <taxon>Oomycota</taxon>
        <taxon>Saprolegniomycetes</taxon>
        <taxon>Saprolegniales</taxon>
        <taxon>Verrucalvaceae</taxon>
        <taxon>Aphanomyces</taxon>
    </lineage>
</organism>
<evidence type="ECO:0000313" key="2">
    <source>
        <dbReference type="EMBL" id="KAF0687631.1"/>
    </source>
</evidence>
<dbReference type="PANTHER" id="PTHR13510">
    <property type="entry name" value="FYVE-FINGER-CONTAINING RAB5 EFFECTOR PROTEIN RABENOSYN-5-RELATED"/>
    <property type="match status" value="1"/>
</dbReference>
<accession>A0A485LFA5</accession>
<dbReference type="SUPFAM" id="SSF55961">
    <property type="entry name" value="Bet v1-like"/>
    <property type="match status" value="1"/>
</dbReference>
<dbReference type="Gene3D" id="3.30.530.20">
    <property type="match status" value="1"/>
</dbReference>
<dbReference type="PANTHER" id="PTHR13510:SF44">
    <property type="entry name" value="RABENOSYN-5"/>
    <property type="match status" value="1"/>
</dbReference>
<dbReference type="Proteomes" id="UP000332933">
    <property type="component" value="Unassembled WGS sequence"/>
</dbReference>
<reference evidence="3 4" key="1">
    <citation type="submission" date="2019-03" db="EMBL/GenBank/DDBJ databases">
        <authorList>
            <person name="Gaulin E."/>
            <person name="Dumas B."/>
        </authorList>
    </citation>
    <scope>NUCLEOTIDE SEQUENCE [LARGE SCALE GENOMIC DNA]</scope>
    <source>
        <strain evidence="3">CBS 568.67</strain>
    </source>
</reference>
<dbReference type="InterPro" id="IPR023393">
    <property type="entry name" value="START-like_dom_sf"/>
</dbReference>
<feature type="region of interest" description="Disordered" evidence="1">
    <location>
        <begin position="339"/>
        <end position="385"/>
    </location>
</feature>
<dbReference type="AlphaFoldDB" id="A0A485LFA5"/>
<evidence type="ECO:0000256" key="1">
    <source>
        <dbReference type="SAM" id="MobiDB-lite"/>
    </source>
</evidence>
<evidence type="ECO:0000313" key="4">
    <source>
        <dbReference type="Proteomes" id="UP000332933"/>
    </source>
</evidence>
<dbReference type="InterPro" id="IPR052727">
    <property type="entry name" value="Rab4/Rab5_effector"/>
</dbReference>
<dbReference type="EMBL" id="CAADRA010006923">
    <property type="protein sequence ID" value="VFT97295.1"/>
    <property type="molecule type" value="Genomic_DNA"/>
</dbReference>
<dbReference type="EMBL" id="VJMH01006897">
    <property type="protein sequence ID" value="KAF0687631.1"/>
    <property type="molecule type" value="Genomic_DNA"/>
</dbReference>
<proteinExistence type="predicted"/>
<name>A0A485LFA5_9STRA</name>